<gene>
    <name evidence="2" type="ORF">PCANC_07453</name>
</gene>
<keyword evidence="3" id="KW-1185">Reference proteome</keyword>
<feature type="compositionally biased region" description="Polar residues" evidence="1">
    <location>
        <begin position="31"/>
        <end position="41"/>
    </location>
</feature>
<name>A0A2N5T450_9BASI</name>
<protein>
    <submittedName>
        <fullName evidence="2">Uncharacterized protein</fullName>
    </submittedName>
</protein>
<accession>A0A2N5T450</accession>
<evidence type="ECO:0000313" key="2">
    <source>
        <dbReference type="EMBL" id="PLW20256.1"/>
    </source>
</evidence>
<dbReference type="AlphaFoldDB" id="A0A2N5T450"/>
<organism evidence="2 3">
    <name type="scientific">Puccinia coronata f. sp. avenae</name>
    <dbReference type="NCBI Taxonomy" id="200324"/>
    <lineage>
        <taxon>Eukaryota</taxon>
        <taxon>Fungi</taxon>
        <taxon>Dikarya</taxon>
        <taxon>Basidiomycota</taxon>
        <taxon>Pucciniomycotina</taxon>
        <taxon>Pucciniomycetes</taxon>
        <taxon>Pucciniales</taxon>
        <taxon>Pucciniaceae</taxon>
        <taxon>Puccinia</taxon>
    </lineage>
</organism>
<feature type="compositionally biased region" description="Polar residues" evidence="1">
    <location>
        <begin position="96"/>
        <end position="106"/>
    </location>
</feature>
<evidence type="ECO:0000313" key="3">
    <source>
        <dbReference type="Proteomes" id="UP000235388"/>
    </source>
</evidence>
<dbReference type="EMBL" id="PGCJ01000800">
    <property type="protein sequence ID" value="PLW20256.1"/>
    <property type="molecule type" value="Genomic_DNA"/>
</dbReference>
<proteinExistence type="predicted"/>
<feature type="compositionally biased region" description="Basic and acidic residues" evidence="1">
    <location>
        <begin position="81"/>
        <end position="91"/>
    </location>
</feature>
<reference evidence="2 3" key="1">
    <citation type="submission" date="2017-11" db="EMBL/GenBank/DDBJ databases">
        <title>De novo assembly and phasing of dikaryotic genomes from two isolates of Puccinia coronata f. sp. avenae, the causal agent of oat crown rust.</title>
        <authorList>
            <person name="Miller M.E."/>
            <person name="Zhang Y."/>
            <person name="Omidvar V."/>
            <person name="Sperschneider J."/>
            <person name="Schwessinger B."/>
            <person name="Raley C."/>
            <person name="Palmer J.M."/>
            <person name="Garnica D."/>
            <person name="Upadhyaya N."/>
            <person name="Rathjen J."/>
            <person name="Taylor J.M."/>
            <person name="Park R.F."/>
            <person name="Dodds P.N."/>
            <person name="Hirsch C.D."/>
            <person name="Kianian S.F."/>
            <person name="Figueroa M."/>
        </authorList>
    </citation>
    <scope>NUCLEOTIDE SEQUENCE [LARGE SCALE GENOMIC DNA]</scope>
    <source>
        <strain evidence="2">12NC29</strain>
    </source>
</reference>
<evidence type="ECO:0000256" key="1">
    <source>
        <dbReference type="SAM" id="MobiDB-lite"/>
    </source>
</evidence>
<dbReference type="Proteomes" id="UP000235388">
    <property type="component" value="Unassembled WGS sequence"/>
</dbReference>
<dbReference type="OrthoDB" id="10544101at2759"/>
<sequence length="160" mass="17993">MSDILGNPGGHPGIFCHIRAQPVHRRHAPQDLQTGFPSTTYHIPHIPLPQPYAATPKMAQTRKQPQQRSEDGTNRPTGHSNNKDEYHKEEHEQDLDSASANVTTKPETTDEQRLVISGPRDDRHWTSQAGPEVVFLVLDITGGRRYNLAPRTGGRPFNFY</sequence>
<comment type="caution">
    <text evidence="2">The sequence shown here is derived from an EMBL/GenBank/DDBJ whole genome shotgun (WGS) entry which is preliminary data.</text>
</comment>
<feature type="region of interest" description="Disordered" evidence="1">
    <location>
        <begin position="25"/>
        <end position="111"/>
    </location>
</feature>